<sequence length="754" mass="79874">MNYGHPLEFGTFVTPGNASPRDPVALARRSEELGYDLVTFQDHPYLPIFHDTWTLLSWVAGQTDRIRLAPNVINLPLRTPSVLARAAASLDLLSHGRLELGLGAGANGAAARAMGATVLPPRESVEALSQAIDVIREVQDVSVGRPARAGGTHHRVVGAQRGPAPAHAIPIWVGAVKPRMLRLVGEKADGWLPSLPYVGRDGVAAGNKIIDEAAVAAGREPADVRRLLNISGTFQAASGGFLQGPPSQWVDDLLPLILEDGVGTLILMTDSESDLERFASEVMPALRAAAAPLAKTNHKPSSVRSKRRPGIGYDGLPPSLSGSAVEPGDVEYPLVRSNYMRGGSPGLVLRPSTPAEVADALAFAARHRHLPFGVRSGGHGVSGRSTNDGGIVLDLGRLKTFEVLDAGSRLVRVGAGMRWMEVAAALAPHGWALTSGDYGGVGVGGLTTAGGIGWMSRKHGLTLDHVRAATVVLADGSIVRASADEHPDLFWGLRGAGANLGVVTDFDFEVDEVGDVGFGQFVLDAADPAAMLVRYGQAVEAAPRELTAMLLMGPPQPGQPSFAQVMAMVAADDAEKIVADLTPVVSVAPLYDQNVVIAPYQVVISNASTEPHRGQGEPVSRSGFVRHLTPEVAAASARLLASGATYFFQIRAVGGAVSDVPAGATAYAHRDANFQIVAIGNNRQRLDRAWDREMYGLMEGLYLSFETDPRPERLADAFPPATLDRLRTIKTAYDPTNLFRDNFNITPLTSEDRA</sequence>
<dbReference type="GO" id="GO:0016705">
    <property type="term" value="F:oxidoreductase activity, acting on paired donors, with incorporation or reduction of molecular oxygen"/>
    <property type="evidence" value="ECO:0007669"/>
    <property type="project" value="InterPro"/>
</dbReference>
<evidence type="ECO:0000256" key="1">
    <source>
        <dbReference type="ARBA" id="ARBA00001974"/>
    </source>
</evidence>
<dbReference type="InterPro" id="IPR050416">
    <property type="entry name" value="FAD-linked_Oxidoreductase"/>
</dbReference>
<organism evidence="8 9">
    <name type="scientific">Catenuloplanes atrovinosus</name>
    <dbReference type="NCBI Taxonomy" id="137266"/>
    <lineage>
        <taxon>Bacteria</taxon>
        <taxon>Bacillati</taxon>
        <taxon>Actinomycetota</taxon>
        <taxon>Actinomycetes</taxon>
        <taxon>Micromonosporales</taxon>
        <taxon>Micromonosporaceae</taxon>
        <taxon>Catenuloplanes</taxon>
    </lineage>
</organism>
<evidence type="ECO:0000256" key="2">
    <source>
        <dbReference type="ARBA" id="ARBA00005466"/>
    </source>
</evidence>
<proteinExistence type="inferred from homology"/>
<comment type="cofactor">
    <cofactor evidence="1">
        <name>FAD</name>
        <dbReference type="ChEBI" id="CHEBI:57692"/>
    </cofactor>
</comment>
<dbReference type="CDD" id="cd01097">
    <property type="entry name" value="Tetrahydromethanopterin_reductase"/>
    <property type="match status" value="1"/>
</dbReference>
<dbReference type="InterPro" id="IPR006094">
    <property type="entry name" value="Oxid_FAD_bind_N"/>
</dbReference>
<evidence type="ECO:0000256" key="5">
    <source>
        <dbReference type="ARBA" id="ARBA00023002"/>
    </source>
</evidence>
<keyword evidence="8" id="KW-0503">Monooxygenase</keyword>
<dbReference type="PROSITE" id="PS51387">
    <property type="entry name" value="FAD_PCMH"/>
    <property type="match status" value="1"/>
</dbReference>
<dbReference type="InterPro" id="IPR011251">
    <property type="entry name" value="Luciferase-like_dom"/>
</dbReference>
<dbReference type="InterPro" id="IPR016169">
    <property type="entry name" value="FAD-bd_PCMH_sub2"/>
</dbReference>
<evidence type="ECO:0000256" key="6">
    <source>
        <dbReference type="SAM" id="MobiDB-lite"/>
    </source>
</evidence>
<evidence type="ECO:0000313" key="8">
    <source>
        <dbReference type="EMBL" id="MDR7274790.1"/>
    </source>
</evidence>
<dbReference type="Pfam" id="PF01565">
    <property type="entry name" value="FAD_binding_4"/>
    <property type="match status" value="1"/>
</dbReference>
<keyword evidence="4" id="KW-0274">FAD</keyword>
<dbReference type="Gene3D" id="3.30.465.10">
    <property type="match status" value="1"/>
</dbReference>
<dbReference type="RefSeq" id="WP_310364912.1">
    <property type="nucleotide sequence ID" value="NZ_JAVDYB010000001.1"/>
</dbReference>
<dbReference type="Proteomes" id="UP001183643">
    <property type="component" value="Unassembled WGS sequence"/>
</dbReference>
<evidence type="ECO:0000256" key="4">
    <source>
        <dbReference type="ARBA" id="ARBA00022827"/>
    </source>
</evidence>
<dbReference type="EMBL" id="JAVDYB010000001">
    <property type="protein sequence ID" value="MDR7274790.1"/>
    <property type="molecule type" value="Genomic_DNA"/>
</dbReference>
<dbReference type="Gene3D" id="3.30.43.10">
    <property type="entry name" value="Uridine Diphospho-n-acetylenolpyruvylglucosamine Reductase, domain 2"/>
    <property type="match status" value="1"/>
</dbReference>
<dbReference type="Pfam" id="PF00296">
    <property type="entry name" value="Bac_luciferase"/>
    <property type="match status" value="1"/>
</dbReference>
<dbReference type="AlphaFoldDB" id="A0AAE3YJT4"/>
<evidence type="ECO:0000259" key="7">
    <source>
        <dbReference type="PROSITE" id="PS51387"/>
    </source>
</evidence>
<dbReference type="InterPro" id="IPR036661">
    <property type="entry name" value="Luciferase-like_sf"/>
</dbReference>
<comment type="similarity">
    <text evidence="2">Belongs to the oxygen-dependent FAD-linked oxidoreductase family.</text>
</comment>
<keyword evidence="3" id="KW-0285">Flavoprotein</keyword>
<dbReference type="InterPro" id="IPR012951">
    <property type="entry name" value="BBE"/>
</dbReference>
<name>A0AAE3YJT4_9ACTN</name>
<dbReference type="SUPFAM" id="SSF51679">
    <property type="entry name" value="Bacterial luciferase-like"/>
    <property type="match status" value="1"/>
</dbReference>
<comment type="caution">
    <text evidence="8">The sequence shown here is derived from an EMBL/GenBank/DDBJ whole genome shotgun (WGS) entry which is preliminary data.</text>
</comment>
<dbReference type="Gene3D" id="3.20.20.30">
    <property type="entry name" value="Luciferase-like domain"/>
    <property type="match status" value="1"/>
</dbReference>
<dbReference type="Gene3D" id="3.40.462.20">
    <property type="match status" value="1"/>
</dbReference>
<dbReference type="InterPro" id="IPR036318">
    <property type="entry name" value="FAD-bd_PCMH-like_sf"/>
</dbReference>
<evidence type="ECO:0000256" key="3">
    <source>
        <dbReference type="ARBA" id="ARBA00022630"/>
    </source>
</evidence>
<dbReference type="PANTHER" id="PTHR42973:SF39">
    <property type="entry name" value="FAD-BINDING PCMH-TYPE DOMAIN-CONTAINING PROTEIN"/>
    <property type="match status" value="1"/>
</dbReference>
<dbReference type="PANTHER" id="PTHR42973">
    <property type="entry name" value="BINDING OXIDOREDUCTASE, PUTATIVE (AFU_ORTHOLOGUE AFUA_1G17690)-RELATED"/>
    <property type="match status" value="1"/>
</dbReference>
<dbReference type="InterPro" id="IPR016166">
    <property type="entry name" value="FAD-bd_PCMH"/>
</dbReference>
<dbReference type="GO" id="GO:0071949">
    <property type="term" value="F:FAD binding"/>
    <property type="evidence" value="ECO:0007669"/>
    <property type="project" value="InterPro"/>
</dbReference>
<dbReference type="GO" id="GO:0004497">
    <property type="term" value="F:monooxygenase activity"/>
    <property type="evidence" value="ECO:0007669"/>
    <property type="project" value="UniProtKB-KW"/>
</dbReference>
<dbReference type="SUPFAM" id="SSF56176">
    <property type="entry name" value="FAD-binding/transporter-associated domain-like"/>
    <property type="match status" value="1"/>
</dbReference>
<feature type="region of interest" description="Disordered" evidence="6">
    <location>
        <begin position="293"/>
        <end position="322"/>
    </location>
</feature>
<dbReference type="Pfam" id="PF08031">
    <property type="entry name" value="BBE"/>
    <property type="match status" value="1"/>
</dbReference>
<evidence type="ECO:0000313" key="9">
    <source>
        <dbReference type="Proteomes" id="UP001183643"/>
    </source>
</evidence>
<keyword evidence="5" id="KW-0560">Oxidoreductase</keyword>
<accession>A0AAE3YJT4</accession>
<keyword evidence="9" id="KW-1185">Reference proteome</keyword>
<protein>
    <submittedName>
        <fullName evidence="8">Alkanesulfonate monooxygenase SsuD/methylene tetrahydromethanopterin reductase-like flavin-dependent oxidoreductase (Luciferase family)/FAD/FMN-containing dehydrogenase</fullName>
    </submittedName>
</protein>
<gene>
    <name evidence="8" type="ORF">J2S41_001568</name>
</gene>
<feature type="domain" description="FAD-binding PCMH-type" evidence="7">
    <location>
        <begin position="340"/>
        <end position="513"/>
    </location>
</feature>
<reference evidence="8" key="1">
    <citation type="submission" date="2023-07" db="EMBL/GenBank/DDBJ databases">
        <title>Sequencing the genomes of 1000 actinobacteria strains.</title>
        <authorList>
            <person name="Klenk H.-P."/>
        </authorList>
    </citation>
    <scope>NUCLEOTIDE SEQUENCE</scope>
    <source>
        <strain evidence="8">DSM 44707</strain>
    </source>
</reference>
<dbReference type="InterPro" id="IPR016167">
    <property type="entry name" value="FAD-bd_PCMH_sub1"/>
</dbReference>